<dbReference type="GO" id="GO:0000166">
    <property type="term" value="F:nucleotide binding"/>
    <property type="evidence" value="ECO:0007669"/>
    <property type="project" value="InterPro"/>
</dbReference>
<reference evidence="3" key="1">
    <citation type="submission" date="2016-01" db="EMBL/GenBank/DDBJ databases">
        <title>Complete genome of Planococcus rifietoensis type strain M8.</title>
        <authorList>
            <person name="See-Too W.S."/>
        </authorList>
    </citation>
    <scope>NUCLEOTIDE SEQUENCE [LARGE SCALE GENOMIC DNA]</scope>
    <source>
        <strain evidence="3">M8</strain>
    </source>
</reference>
<evidence type="ECO:0000313" key="3">
    <source>
        <dbReference type="EMBL" id="ALS75615.1"/>
    </source>
</evidence>
<dbReference type="AlphaFoldDB" id="A0A0U2XFL3"/>
<dbReference type="Proteomes" id="UP000067683">
    <property type="component" value="Chromosome"/>
</dbReference>
<gene>
    <name evidence="3" type="ORF">AUC31_10595</name>
</gene>
<name>A0A0U2XFL3_9BACL</name>
<dbReference type="EMBL" id="CP013659">
    <property type="protein sequence ID" value="ALS75615.1"/>
    <property type="molecule type" value="Genomic_DNA"/>
</dbReference>
<evidence type="ECO:0000259" key="1">
    <source>
        <dbReference type="Pfam" id="PF01408"/>
    </source>
</evidence>
<dbReference type="InterPro" id="IPR000683">
    <property type="entry name" value="Gfo/Idh/MocA-like_OxRdtase_N"/>
</dbReference>
<dbReference type="OrthoDB" id="9815825at2"/>
<dbReference type="Pfam" id="PF22725">
    <property type="entry name" value="GFO_IDH_MocA_C3"/>
    <property type="match status" value="1"/>
</dbReference>
<dbReference type="InterPro" id="IPR055170">
    <property type="entry name" value="GFO_IDH_MocA-like_dom"/>
</dbReference>
<protein>
    <submittedName>
        <fullName evidence="3">Dehydrogenase</fullName>
    </submittedName>
</protein>
<dbReference type="KEGG" id="prt:AUC31_10595"/>
<evidence type="ECO:0000313" key="4">
    <source>
        <dbReference type="Proteomes" id="UP000067683"/>
    </source>
</evidence>
<dbReference type="STRING" id="200991.AUC31_10595"/>
<keyword evidence="4" id="KW-1185">Reference proteome</keyword>
<dbReference type="SUPFAM" id="SSF51735">
    <property type="entry name" value="NAD(P)-binding Rossmann-fold domains"/>
    <property type="match status" value="1"/>
</dbReference>
<dbReference type="Pfam" id="PF01408">
    <property type="entry name" value="GFO_IDH_MocA"/>
    <property type="match status" value="1"/>
</dbReference>
<organism evidence="3 4">
    <name type="scientific">Planococcus rifietoensis</name>
    <dbReference type="NCBI Taxonomy" id="200991"/>
    <lineage>
        <taxon>Bacteria</taxon>
        <taxon>Bacillati</taxon>
        <taxon>Bacillota</taxon>
        <taxon>Bacilli</taxon>
        <taxon>Bacillales</taxon>
        <taxon>Caryophanaceae</taxon>
        <taxon>Planococcus</taxon>
    </lineage>
</organism>
<dbReference type="Gene3D" id="3.30.360.10">
    <property type="entry name" value="Dihydrodipicolinate Reductase, domain 2"/>
    <property type="match status" value="1"/>
</dbReference>
<dbReference type="Gene3D" id="3.40.50.720">
    <property type="entry name" value="NAD(P)-binding Rossmann-like Domain"/>
    <property type="match status" value="1"/>
</dbReference>
<proteinExistence type="predicted"/>
<feature type="domain" description="Gfo/Idh/MocA-like oxidoreductase N-terminal" evidence="1">
    <location>
        <begin position="3"/>
        <end position="122"/>
    </location>
</feature>
<dbReference type="PANTHER" id="PTHR43377:SF1">
    <property type="entry name" value="BILIVERDIN REDUCTASE A"/>
    <property type="match status" value="1"/>
</dbReference>
<dbReference type="SUPFAM" id="SSF55347">
    <property type="entry name" value="Glyceraldehyde-3-phosphate dehydrogenase-like, C-terminal domain"/>
    <property type="match status" value="1"/>
</dbReference>
<dbReference type="RefSeq" id="WP_058382318.1">
    <property type="nucleotide sequence ID" value="NZ_CP013659.2"/>
</dbReference>
<dbReference type="InterPro" id="IPR036291">
    <property type="entry name" value="NAD(P)-bd_dom_sf"/>
</dbReference>
<dbReference type="InterPro" id="IPR051450">
    <property type="entry name" value="Gfo/Idh/MocA_Oxidoreductases"/>
</dbReference>
<dbReference type="PANTHER" id="PTHR43377">
    <property type="entry name" value="BILIVERDIN REDUCTASE A"/>
    <property type="match status" value="1"/>
</dbReference>
<accession>A0A0U2XFL3</accession>
<evidence type="ECO:0000259" key="2">
    <source>
        <dbReference type="Pfam" id="PF22725"/>
    </source>
</evidence>
<sequence>MGIKVGIIGCGAITKMRHAPEYTANPYVDEIVFYDRNLHRSEAMVELFGGRNVESVEELFNDPDITAISDCSSNEHHHLFSTQALLSGKHVLCEKPISLTIEHAKEILAAQKKSGKKLMVDHNQRFTRAHQKAREILGSGELGKVLTFRTAFGHSGPESWGINKTKSTWFFKKERSGFGVGGDLGIHKIDLLHYLLDDEIVQVSAFQGALHKTDENGEPIEVCDNLVCSLATEKGRLGNAAFSWTYYGEEDNSTVVYCEKGIMKIYHDDEYQLELIMESGEKVNYQLEAIQTNDNQTPSGVIDAFVDSIRLDQEPIVTGEDALKSLKVILGIMEAADTKQVVTIEKESLLYQ</sequence>
<feature type="domain" description="GFO/IDH/MocA-like oxidoreductase" evidence="2">
    <location>
        <begin position="130"/>
        <end position="263"/>
    </location>
</feature>